<protein>
    <recommendedName>
        <fullName evidence="2">CRISPR system Cms endoribonuclease Csm3</fullName>
    </recommendedName>
    <alternativeName>
        <fullName evidence="8">CRISPR type III A-associated RAMP protein Csm3</fullName>
    </alternativeName>
</protein>
<evidence type="ECO:0000259" key="9">
    <source>
        <dbReference type="Pfam" id="PF03787"/>
    </source>
</evidence>
<keyword evidence="5" id="KW-0378">Hydrolase</keyword>
<evidence type="ECO:0000256" key="2">
    <source>
        <dbReference type="ARBA" id="ARBA00022150"/>
    </source>
</evidence>
<dbReference type="Proteomes" id="UP000183287">
    <property type="component" value="Unassembled WGS sequence"/>
</dbReference>
<proteinExistence type="inferred from homology"/>
<evidence type="ECO:0000256" key="6">
    <source>
        <dbReference type="ARBA" id="ARBA00022884"/>
    </source>
</evidence>
<dbReference type="GO" id="GO:0016787">
    <property type="term" value="F:hydrolase activity"/>
    <property type="evidence" value="ECO:0007669"/>
    <property type="project" value="UniProtKB-KW"/>
</dbReference>
<keyword evidence="4" id="KW-0255">Endonuclease</keyword>
<evidence type="ECO:0000256" key="7">
    <source>
        <dbReference type="ARBA" id="ARBA00023118"/>
    </source>
</evidence>
<comment type="similarity">
    <text evidence="1">Belongs to the CRISPR-associated Csm3 family.</text>
</comment>
<keyword evidence="11" id="KW-1185">Reference proteome</keyword>
<keyword evidence="7" id="KW-0051">Antiviral defense</keyword>
<sequence length="243" mass="26686">MQLTRIQQIKGTIELKTGLHIGGGDSEMRIGGIDNTVIKNPVSDLPYIPGSSLKGKMRSLLEWRYGLVDPIITGGRPFSFQHLKGINTPQARDLLKLFGGAPGSDTDAIANKIGPTRLAFWDCSLNIQWKQDKLGEHTSATEAKTENSIDRIKGIAANGAIRQTERVVAGAQFDFRLNLKVHDDEDLLNIVLEGLKLLEYDSLGGSGSRGYGKIRFLDLQMDGELLQARFDQIHPFSNMIGVA</sequence>
<dbReference type="PANTHER" id="PTHR35579">
    <property type="entry name" value="CRISPR SYSTEM CMS ENDORIBONUCLEASE CSM3"/>
    <property type="match status" value="1"/>
</dbReference>
<dbReference type="OrthoDB" id="9789361at2"/>
<evidence type="ECO:0000256" key="1">
    <source>
        <dbReference type="ARBA" id="ARBA00006342"/>
    </source>
</evidence>
<dbReference type="NCBIfam" id="TIGR02582">
    <property type="entry name" value="cas7_TM1809"/>
    <property type="match status" value="1"/>
</dbReference>
<evidence type="ECO:0000256" key="8">
    <source>
        <dbReference type="ARBA" id="ARBA00033183"/>
    </source>
</evidence>
<name>A0A1I4RMS5_9PROT</name>
<dbReference type="GO" id="GO:0003723">
    <property type="term" value="F:RNA binding"/>
    <property type="evidence" value="ECO:0007669"/>
    <property type="project" value="UniProtKB-KW"/>
</dbReference>
<keyword evidence="3" id="KW-0540">Nuclease</keyword>
<gene>
    <name evidence="10" type="ORF">SAMN05421863_10345</name>
</gene>
<dbReference type="GO" id="GO:0004519">
    <property type="term" value="F:endonuclease activity"/>
    <property type="evidence" value="ECO:0007669"/>
    <property type="project" value="UniProtKB-KW"/>
</dbReference>
<evidence type="ECO:0000313" key="11">
    <source>
        <dbReference type="Proteomes" id="UP000183287"/>
    </source>
</evidence>
<keyword evidence="6" id="KW-0694">RNA-binding</keyword>
<dbReference type="EMBL" id="FOUB01000034">
    <property type="protein sequence ID" value="SFM53512.1"/>
    <property type="molecule type" value="Genomic_DNA"/>
</dbReference>
<dbReference type="RefSeq" id="WP_074905873.1">
    <property type="nucleotide sequence ID" value="NZ_FOUB01000034.1"/>
</dbReference>
<dbReference type="GO" id="GO:0051607">
    <property type="term" value="P:defense response to virus"/>
    <property type="evidence" value="ECO:0007669"/>
    <property type="project" value="UniProtKB-KW"/>
</dbReference>
<dbReference type="Pfam" id="PF03787">
    <property type="entry name" value="RAMPs"/>
    <property type="match status" value="1"/>
</dbReference>
<dbReference type="InterPro" id="IPR052216">
    <property type="entry name" value="CRISPR_Csm3_endoribonuclease"/>
</dbReference>
<evidence type="ECO:0000256" key="5">
    <source>
        <dbReference type="ARBA" id="ARBA00022801"/>
    </source>
</evidence>
<dbReference type="PANTHER" id="PTHR35579:SF3">
    <property type="entry name" value="CRISPR SYSTEM CMS ENDORIBONUCLEASE CSM3"/>
    <property type="match status" value="1"/>
</dbReference>
<evidence type="ECO:0000256" key="4">
    <source>
        <dbReference type="ARBA" id="ARBA00022759"/>
    </source>
</evidence>
<evidence type="ECO:0000256" key="3">
    <source>
        <dbReference type="ARBA" id="ARBA00022722"/>
    </source>
</evidence>
<organism evidence="10 11">
    <name type="scientific">Nitrosomonas communis</name>
    <dbReference type="NCBI Taxonomy" id="44574"/>
    <lineage>
        <taxon>Bacteria</taxon>
        <taxon>Pseudomonadati</taxon>
        <taxon>Pseudomonadota</taxon>
        <taxon>Betaproteobacteria</taxon>
        <taxon>Nitrosomonadales</taxon>
        <taxon>Nitrosomonadaceae</taxon>
        <taxon>Nitrosomonas</taxon>
    </lineage>
</organism>
<dbReference type="InterPro" id="IPR013412">
    <property type="entry name" value="CRISPR-assoc_RAMP_Csm3"/>
</dbReference>
<dbReference type="InterPro" id="IPR005537">
    <property type="entry name" value="RAMP_III_fam"/>
</dbReference>
<feature type="domain" description="CRISPR type III-associated protein" evidence="9">
    <location>
        <begin position="12"/>
        <end position="214"/>
    </location>
</feature>
<reference evidence="11" key="1">
    <citation type="submission" date="2016-10" db="EMBL/GenBank/DDBJ databases">
        <authorList>
            <person name="Varghese N."/>
            <person name="Submissions S."/>
        </authorList>
    </citation>
    <scope>NUCLEOTIDE SEQUENCE [LARGE SCALE GENOMIC DNA]</scope>
    <source>
        <strain evidence="11">Nm44</strain>
    </source>
</reference>
<accession>A0A1I4RMS5</accession>
<evidence type="ECO:0000313" key="10">
    <source>
        <dbReference type="EMBL" id="SFM53512.1"/>
    </source>
</evidence>
<dbReference type="AlphaFoldDB" id="A0A1I4RMS5"/>